<gene>
    <name evidence="1" type="ORF">WG66_18249</name>
</gene>
<dbReference type="Proteomes" id="UP000054988">
    <property type="component" value="Unassembled WGS sequence"/>
</dbReference>
<comment type="caution">
    <text evidence="1">The sequence shown here is derived from an EMBL/GenBank/DDBJ whole genome shotgun (WGS) entry which is preliminary data.</text>
</comment>
<evidence type="ECO:0000313" key="1">
    <source>
        <dbReference type="EMBL" id="KTB29120.1"/>
    </source>
</evidence>
<proteinExistence type="predicted"/>
<accession>A0A0W0EYF5</accession>
<dbReference type="AlphaFoldDB" id="A0A0W0EYF5"/>
<reference evidence="1 2" key="1">
    <citation type="submission" date="2015-12" db="EMBL/GenBank/DDBJ databases">
        <title>Draft genome sequence of Moniliophthora roreri, the causal agent of frosty pod rot of cacao.</title>
        <authorList>
            <person name="Aime M.C."/>
            <person name="Diaz-Valderrama J.R."/>
            <person name="Kijpornyongpan T."/>
            <person name="Phillips-Mora W."/>
        </authorList>
    </citation>
    <scope>NUCLEOTIDE SEQUENCE [LARGE SCALE GENOMIC DNA]</scope>
    <source>
        <strain evidence="1 2">MCA 2952</strain>
    </source>
</reference>
<protein>
    <submittedName>
        <fullName evidence="1">Uncharacterized protein</fullName>
    </submittedName>
</protein>
<name>A0A0W0EYF5_MONRR</name>
<organism evidence="1 2">
    <name type="scientific">Moniliophthora roreri</name>
    <name type="common">Frosty pod rot fungus</name>
    <name type="synonym">Monilia roreri</name>
    <dbReference type="NCBI Taxonomy" id="221103"/>
    <lineage>
        <taxon>Eukaryota</taxon>
        <taxon>Fungi</taxon>
        <taxon>Dikarya</taxon>
        <taxon>Basidiomycota</taxon>
        <taxon>Agaricomycotina</taxon>
        <taxon>Agaricomycetes</taxon>
        <taxon>Agaricomycetidae</taxon>
        <taxon>Agaricales</taxon>
        <taxon>Marasmiineae</taxon>
        <taxon>Marasmiaceae</taxon>
        <taxon>Moniliophthora</taxon>
    </lineage>
</organism>
<sequence>MPKFTKDLDKLGQMWDDKNPDFDEKECLLHIGNPEHGVPMKYWGDVLKLESLDPWDNHWEVWKCKLYLWLLIREYYNKVGKSVFLKEFTVDGCKLCQTAIY</sequence>
<evidence type="ECO:0000313" key="2">
    <source>
        <dbReference type="Proteomes" id="UP000054988"/>
    </source>
</evidence>
<dbReference type="EMBL" id="LATX01002447">
    <property type="protein sequence ID" value="KTB29120.1"/>
    <property type="molecule type" value="Genomic_DNA"/>
</dbReference>